<dbReference type="RefSeq" id="WP_256130386.1">
    <property type="nucleotide sequence ID" value="NZ_JANFXK010000001.1"/>
</dbReference>
<comment type="subcellular location">
    <subcellularLocation>
        <location evidence="3">Cytoplasm</location>
    </subcellularLocation>
</comment>
<dbReference type="PANTHER" id="PTHR33620">
    <property type="entry name" value="UREASE ACCESSORY PROTEIN F"/>
    <property type="match status" value="1"/>
</dbReference>
<keyword evidence="1 3" id="KW-0996">Nickel insertion</keyword>
<comment type="caution">
    <text evidence="4">The sequence shown here is derived from an EMBL/GenBank/DDBJ whole genome shotgun (WGS) entry which is preliminary data.</text>
</comment>
<keyword evidence="2 3" id="KW-0143">Chaperone</keyword>
<evidence type="ECO:0000256" key="2">
    <source>
        <dbReference type="ARBA" id="ARBA00023186"/>
    </source>
</evidence>
<comment type="subunit">
    <text evidence="3">UreD, UreF and UreG form a complex that acts as a GTP-hydrolysis-dependent molecular chaperone, activating the urease apoprotein by helping to assemble the nickel containing metallocenter of UreC. The UreE protein probably delivers the nickel.</text>
</comment>
<keyword evidence="5" id="KW-1185">Reference proteome</keyword>
<name>A0ABT1RJ25_9FIRM</name>
<gene>
    <name evidence="3" type="primary">ureF</name>
    <name evidence="4" type="ORF">NE619_00360</name>
</gene>
<dbReference type="Gene3D" id="1.10.4190.10">
    <property type="entry name" value="Urease accessory protein UreF"/>
    <property type="match status" value="1"/>
</dbReference>
<evidence type="ECO:0000313" key="4">
    <source>
        <dbReference type="EMBL" id="MCQ4635185.1"/>
    </source>
</evidence>
<reference evidence="4 5" key="1">
    <citation type="submission" date="2022-06" db="EMBL/GenBank/DDBJ databases">
        <title>Isolation of gut microbiota from human fecal samples.</title>
        <authorList>
            <person name="Pamer E.G."/>
            <person name="Barat B."/>
            <person name="Waligurski E."/>
            <person name="Medina S."/>
            <person name="Paddock L."/>
            <person name="Mostad J."/>
        </authorList>
    </citation>
    <scope>NUCLEOTIDE SEQUENCE [LARGE SCALE GENOMIC DNA]</scope>
    <source>
        <strain evidence="4 5">SL.3.17</strain>
    </source>
</reference>
<dbReference type="EMBL" id="JANFXK010000001">
    <property type="protein sequence ID" value="MCQ4635185.1"/>
    <property type="molecule type" value="Genomic_DNA"/>
</dbReference>
<dbReference type="HAMAP" id="MF_01385">
    <property type="entry name" value="UreF"/>
    <property type="match status" value="1"/>
</dbReference>
<dbReference type="Proteomes" id="UP001524502">
    <property type="component" value="Unassembled WGS sequence"/>
</dbReference>
<evidence type="ECO:0000313" key="5">
    <source>
        <dbReference type="Proteomes" id="UP001524502"/>
    </source>
</evidence>
<comment type="function">
    <text evidence="3">Required for maturation of urease via the functional incorporation of the urease nickel metallocenter.</text>
</comment>
<organism evidence="4 5">
    <name type="scientific">Anaerovorax odorimutans</name>
    <dbReference type="NCBI Taxonomy" id="109327"/>
    <lineage>
        <taxon>Bacteria</taxon>
        <taxon>Bacillati</taxon>
        <taxon>Bacillota</taxon>
        <taxon>Clostridia</taxon>
        <taxon>Peptostreptococcales</taxon>
        <taxon>Anaerovoracaceae</taxon>
        <taxon>Anaerovorax</taxon>
    </lineage>
</organism>
<dbReference type="PANTHER" id="PTHR33620:SF1">
    <property type="entry name" value="UREASE ACCESSORY PROTEIN F"/>
    <property type="match status" value="1"/>
</dbReference>
<evidence type="ECO:0000256" key="1">
    <source>
        <dbReference type="ARBA" id="ARBA00022988"/>
    </source>
</evidence>
<accession>A0ABT1RJ25</accession>
<evidence type="ECO:0000256" key="3">
    <source>
        <dbReference type="HAMAP-Rule" id="MF_01385"/>
    </source>
</evidence>
<dbReference type="Pfam" id="PF01730">
    <property type="entry name" value="UreF"/>
    <property type="match status" value="1"/>
</dbReference>
<protein>
    <recommendedName>
        <fullName evidence="3">Urease accessory protein UreF</fullName>
    </recommendedName>
</protein>
<sequence length="229" mass="24770">MTIGQKQLFSLMQFAGGTFPTGGFSQSWGLETYVACGAVADAQTFNSFLKTYLASTVSRCEGPILCAAYRIAPEWKIEAILELEEFSRAVKVTKESREASLRMGKAFLRITAELLADEDICRLRKLSANKGISYPVAYGLVCGRLGLGLESSLGAFVFSAANALVQSGVKLIPLGNTQAQQLLLGLQPLMETCVDESINRPLAEVSNFCPAMDIAGIVHETLPVRLYMS</sequence>
<dbReference type="InterPro" id="IPR038277">
    <property type="entry name" value="UreF_sf"/>
</dbReference>
<proteinExistence type="inferred from homology"/>
<dbReference type="PIRSF" id="PIRSF009467">
    <property type="entry name" value="Ureas_acces_UreF"/>
    <property type="match status" value="1"/>
</dbReference>
<comment type="similarity">
    <text evidence="3">Belongs to the UreF family.</text>
</comment>
<keyword evidence="3" id="KW-0963">Cytoplasm</keyword>
<dbReference type="InterPro" id="IPR002639">
    <property type="entry name" value="UreF"/>
</dbReference>